<dbReference type="RefSeq" id="WP_150765346.1">
    <property type="nucleotide sequence ID" value="NZ_CABVHW010000010.1"/>
</dbReference>
<organism evidence="2 3">
    <name type="scientific">Pseudomonas fluorescens</name>
    <dbReference type="NCBI Taxonomy" id="294"/>
    <lineage>
        <taxon>Bacteria</taxon>
        <taxon>Pseudomonadati</taxon>
        <taxon>Pseudomonadota</taxon>
        <taxon>Gammaproteobacteria</taxon>
        <taxon>Pseudomonadales</taxon>
        <taxon>Pseudomonadaceae</taxon>
        <taxon>Pseudomonas</taxon>
    </lineage>
</organism>
<accession>A0A5E7CTF9</accession>
<dbReference type="AlphaFoldDB" id="A0A5E7CTF9"/>
<protein>
    <submittedName>
        <fullName evidence="2">Uncharacterized protein</fullName>
    </submittedName>
</protein>
<evidence type="ECO:0000256" key="1">
    <source>
        <dbReference type="SAM" id="MobiDB-lite"/>
    </source>
</evidence>
<feature type="region of interest" description="Disordered" evidence="1">
    <location>
        <begin position="403"/>
        <end position="427"/>
    </location>
</feature>
<dbReference type="EMBL" id="CABVHW010000010">
    <property type="protein sequence ID" value="VVO07996.1"/>
    <property type="molecule type" value="Genomic_DNA"/>
</dbReference>
<evidence type="ECO:0000313" key="3">
    <source>
        <dbReference type="Proteomes" id="UP000381093"/>
    </source>
</evidence>
<dbReference type="SUPFAM" id="SSF52540">
    <property type="entry name" value="P-loop containing nucleoside triphosphate hydrolases"/>
    <property type="match status" value="1"/>
</dbReference>
<dbReference type="Proteomes" id="UP000381093">
    <property type="component" value="Unassembled WGS sequence"/>
</dbReference>
<sequence>MNEAILARFDGCSDIDQIRERVTVSPAPVRALGSLNTMMGAEALADALKQIYLPNEFSLGFIKEMVDRASLYSRKLFESQTAYLSRIYNPPDVEVAPICLTGLAGIGKSQTIAALLKVLPPPIGFTCDHFEGTLQLVSYWYASARGKAGGRQLLADFVLDGQQKSSYNSAKLLIECRRRVNRDGVSMLILEETQHINKGQGASKVTDILLTMAAIGPPMIYVSNYSLVHKLLDRNSEDKQRLLSEPRVMWPEAPDGLEWRAYIAECVRVSAGHIQAPLDDLVNEIYRSTFGIKRLAVQLIKLAYIEARSSGRECIDITDITRAYRSPVYASSQIDVEELHMQILQNRTTGSRMDLRCPFEVPSVLRSNIVKFARADRDNRVINMVFHSSLNESERSAIEQIEPEASKATRLTKTPRRPRLPKASETDLANAFEQIVGSMDPAKPKKPR</sequence>
<name>A0A5E7CTF9_PSEFL</name>
<reference evidence="2 3" key="1">
    <citation type="submission" date="2019-09" db="EMBL/GenBank/DDBJ databases">
        <authorList>
            <person name="Chandra G."/>
            <person name="Truman W A."/>
        </authorList>
    </citation>
    <scope>NUCLEOTIDE SEQUENCE [LARGE SCALE GENOMIC DNA]</scope>
    <source>
        <strain evidence="2">PS710</strain>
    </source>
</reference>
<evidence type="ECO:0000313" key="2">
    <source>
        <dbReference type="EMBL" id="VVO07996.1"/>
    </source>
</evidence>
<proteinExistence type="predicted"/>
<gene>
    <name evidence="2" type="ORF">PS710_03212</name>
</gene>
<dbReference type="InterPro" id="IPR027417">
    <property type="entry name" value="P-loop_NTPase"/>
</dbReference>